<evidence type="ECO:0000259" key="10">
    <source>
        <dbReference type="PROSITE" id="PS52029"/>
    </source>
</evidence>
<dbReference type="UniPathway" id="UPA00219"/>
<dbReference type="EMBL" id="VLLL01000005">
    <property type="protein sequence ID" value="TWJ16145.1"/>
    <property type="molecule type" value="Genomic_DNA"/>
</dbReference>
<evidence type="ECO:0000313" key="11">
    <source>
        <dbReference type="EMBL" id="TWJ16145.1"/>
    </source>
</evidence>
<dbReference type="Pfam" id="PF17964">
    <property type="entry name" value="Big_10"/>
    <property type="match status" value="1"/>
</dbReference>
<dbReference type="Gene3D" id="2.60.40.3710">
    <property type="match status" value="1"/>
</dbReference>
<keyword evidence="2" id="KW-0808">Transferase</keyword>
<reference evidence="11 12" key="1">
    <citation type="journal article" date="2013" name="Stand. Genomic Sci.">
        <title>Genomic Encyclopedia of Type Strains, Phase I: The one thousand microbial genomes (KMG-I) project.</title>
        <authorList>
            <person name="Kyrpides N.C."/>
            <person name="Woyke T."/>
            <person name="Eisen J.A."/>
            <person name="Garrity G."/>
            <person name="Lilburn T.G."/>
            <person name="Beck B.J."/>
            <person name="Whitman W.B."/>
            <person name="Hugenholtz P."/>
            <person name="Klenk H.P."/>
        </authorList>
    </citation>
    <scope>NUCLEOTIDE SEQUENCE [LARGE SCALE GENOMIC DNA]</scope>
    <source>
        <strain evidence="11 12">DSM 45044</strain>
    </source>
</reference>
<evidence type="ECO:0000256" key="7">
    <source>
        <dbReference type="PROSITE-ProRule" id="PRU01373"/>
    </source>
</evidence>
<feature type="active site" description="Proton donor/acceptor" evidence="7">
    <location>
        <position position="325"/>
    </location>
</feature>
<feature type="chain" id="PRO_5039159691" evidence="9">
    <location>
        <begin position="28"/>
        <end position="441"/>
    </location>
</feature>
<evidence type="ECO:0000256" key="8">
    <source>
        <dbReference type="SAM" id="MobiDB-lite"/>
    </source>
</evidence>
<feature type="domain" description="L,D-TPase catalytic" evidence="10">
    <location>
        <begin position="241"/>
        <end position="367"/>
    </location>
</feature>
<feature type="compositionally biased region" description="Basic residues" evidence="8">
    <location>
        <begin position="421"/>
        <end position="441"/>
    </location>
</feature>
<keyword evidence="11" id="KW-0449">Lipoprotein</keyword>
<feature type="active site" description="Nucleophile" evidence="7">
    <location>
        <position position="343"/>
    </location>
</feature>
<dbReference type="OrthoDB" id="5242354at2"/>
<evidence type="ECO:0000256" key="3">
    <source>
        <dbReference type="ARBA" id="ARBA00022960"/>
    </source>
</evidence>
<dbReference type="GO" id="GO:0071972">
    <property type="term" value="F:peptidoglycan L,D-transpeptidase activity"/>
    <property type="evidence" value="ECO:0007669"/>
    <property type="project" value="TreeGrafter"/>
</dbReference>
<dbReference type="GO" id="GO:0071555">
    <property type="term" value="P:cell wall organization"/>
    <property type="evidence" value="ECO:0007669"/>
    <property type="project" value="UniProtKB-UniRule"/>
</dbReference>
<dbReference type="SUPFAM" id="SSF141523">
    <property type="entry name" value="L,D-transpeptidase catalytic domain-like"/>
    <property type="match status" value="1"/>
</dbReference>
<comment type="pathway">
    <text evidence="1 7">Cell wall biogenesis; peptidoglycan biosynthesis.</text>
</comment>
<dbReference type="InterPro" id="IPR005490">
    <property type="entry name" value="LD_TPept_cat_dom"/>
</dbReference>
<dbReference type="Pfam" id="PF03734">
    <property type="entry name" value="YkuD"/>
    <property type="match status" value="1"/>
</dbReference>
<feature type="region of interest" description="Disordered" evidence="8">
    <location>
        <begin position="397"/>
        <end position="441"/>
    </location>
</feature>
<dbReference type="InterPro" id="IPR041280">
    <property type="entry name" value="Big_10"/>
</dbReference>
<dbReference type="PANTHER" id="PTHR30582:SF2">
    <property type="entry name" value="L,D-TRANSPEPTIDASE YCIB-RELATED"/>
    <property type="match status" value="1"/>
</dbReference>
<evidence type="ECO:0000256" key="6">
    <source>
        <dbReference type="ARBA" id="ARBA00023316"/>
    </source>
</evidence>
<evidence type="ECO:0000313" key="12">
    <source>
        <dbReference type="Proteomes" id="UP000321617"/>
    </source>
</evidence>
<dbReference type="AlphaFoldDB" id="A0A562VE48"/>
<sequence length="441" mass="47693">MRSRRSRLWTSLVAVALIAGVVSGCSGGEDGTIVPPAESVARLTLTPEAGETGMPVSTELGVTVTDGGVEEVTLRDEDGDAVSGAMRADGSAWVPDSPLEYRTRYTATASAVDAEHRVVTAETSFTTMAEPRDRVEASLWNTADYEYGHAMPVMIDFPPDFEVPEKHRAQVERRLFVTSDPPQPGVWHWFTGGHLEYRPESFWKPGSVVTVRAALEGVPLGGDRYGAGDVTRKIHFDDTARVIEVSNEDKVMVAKENGEAVKSMDISLGKASTPSYSGTMTVMEKLEHTVFDTTAQCGGRVSGDDCYRTPVDWAQRLTWSGQFIHSAPWSVADQGVRNVSHGCVNVSAGNAEWIFDFARVGDPVIITGTEAELPYGDGFTAFDLSWEEFREGSYLAGPGADADADAGTGSPDTDLPDVRHVRGAAHPHPARRRGGGRVRRY</sequence>
<dbReference type="Gene3D" id="2.60.40.3780">
    <property type="match status" value="1"/>
</dbReference>
<dbReference type="GO" id="GO:0008360">
    <property type="term" value="P:regulation of cell shape"/>
    <property type="evidence" value="ECO:0007669"/>
    <property type="project" value="UniProtKB-UniRule"/>
</dbReference>
<organism evidence="11 12">
    <name type="scientific">Stackebrandtia albiflava</name>
    <dbReference type="NCBI Taxonomy" id="406432"/>
    <lineage>
        <taxon>Bacteria</taxon>
        <taxon>Bacillati</taxon>
        <taxon>Actinomycetota</taxon>
        <taxon>Actinomycetes</taxon>
        <taxon>Glycomycetales</taxon>
        <taxon>Glycomycetaceae</taxon>
        <taxon>Stackebrandtia</taxon>
    </lineage>
</organism>
<dbReference type="PANTHER" id="PTHR30582">
    <property type="entry name" value="L,D-TRANSPEPTIDASE"/>
    <property type="match status" value="1"/>
</dbReference>
<dbReference type="Proteomes" id="UP000321617">
    <property type="component" value="Unassembled WGS sequence"/>
</dbReference>
<dbReference type="GO" id="GO:0018104">
    <property type="term" value="P:peptidoglycan-protein cross-linking"/>
    <property type="evidence" value="ECO:0007669"/>
    <property type="project" value="TreeGrafter"/>
</dbReference>
<keyword evidence="6 7" id="KW-0961">Cell wall biogenesis/degradation</keyword>
<keyword evidence="9" id="KW-0732">Signal</keyword>
<dbReference type="PROSITE" id="PS51257">
    <property type="entry name" value="PROKAR_LIPOPROTEIN"/>
    <property type="match status" value="1"/>
</dbReference>
<feature type="signal peptide" evidence="9">
    <location>
        <begin position="1"/>
        <end position="27"/>
    </location>
</feature>
<keyword evidence="3 7" id="KW-0133">Cell shape</keyword>
<proteinExistence type="predicted"/>
<keyword evidence="5" id="KW-0012">Acyltransferase</keyword>
<dbReference type="GO" id="GO:0016746">
    <property type="term" value="F:acyltransferase activity"/>
    <property type="evidence" value="ECO:0007669"/>
    <property type="project" value="UniProtKB-KW"/>
</dbReference>
<dbReference type="PROSITE" id="PS52029">
    <property type="entry name" value="LD_TPASE"/>
    <property type="match status" value="1"/>
</dbReference>
<evidence type="ECO:0000256" key="2">
    <source>
        <dbReference type="ARBA" id="ARBA00022679"/>
    </source>
</evidence>
<dbReference type="Gene3D" id="2.40.440.10">
    <property type="entry name" value="L,D-transpeptidase catalytic domain-like"/>
    <property type="match status" value="1"/>
</dbReference>
<evidence type="ECO:0000256" key="1">
    <source>
        <dbReference type="ARBA" id="ARBA00004752"/>
    </source>
</evidence>
<dbReference type="GO" id="GO:0005576">
    <property type="term" value="C:extracellular region"/>
    <property type="evidence" value="ECO:0007669"/>
    <property type="project" value="TreeGrafter"/>
</dbReference>
<protein>
    <submittedName>
        <fullName evidence="11">Lipoprotein-anchoring transpeptidase ErfK/SrfK</fullName>
    </submittedName>
</protein>
<dbReference type="InterPro" id="IPR050979">
    <property type="entry name" value="LD-transpeptidase"/>
</dbReference>
<evidence type="ECO:0000256" key="9">
    <source>
        <dbReference type="SAM" id="SignalP"/>
    </source>
</evidence>
<keyword evidence="12" id="KW-1185">Reference proteome</keyword>
<comment type="caution">
    <text evidence="11">The sequence shown here is derived from an EMBL/GenBank/DDBJ whole genome shotgun (WGS) entry which is preliminary data.</text>
</comment>
<gene>
    <name evidence="11" type="ORF">LX16_1869</name>
</gene>
<evidence type="ECO:0000256" key="5">
    <source>
        <dbReference type="ARBA" id="ARBA00023315"/>
    </source>
</evidence>
<name>A0A562VE48_9ACTN</name>
<dbReference type="CDD" id="cd16913">
    <property type="entry name" value="YkuD_like"/>
    <property type="match status" value="1"/>
</dbReference>
<dbReference type="InterPro" id="IPR038063">
    <property type="entry name" value="Transpep_catalytic_dom"/>
</dbReference>
<feature type="compositionally biased region" description="Low complexity" evidence="8">
    <location>
        <begin position="397"/>
        <end position="413"/>
    </location>
</feature>
<evidence type="ECO:0000256" key="4">
    <source>
        <dbReference type="ARBA" id="ARBA00022984"/>
    </source>
</evidence>
<accession>A0A562VE48</accession>
<keyword evidence="4 7" id="KW-0573">Peptidoglycan synthesis</keyword>